<dbReference type="InterPro" id="IPR003594">
    <property type="entry name" value="HATPase_dom"/>
</dbReference>
<dbReference type="Pfam" id="PF00989">
    <property type="entry name" value="PAS"/>
    <property type="match status" value="1"/>
</dbReference>
<dbReference type="InterPro" id="IPR013767">
    <property type="entry name" value="PAS_fold"/>
</dbReference>
<dbReference type="Gene3D" id="3.40.50.2300">
    <property type="match status" value="1"/>
</dbReference>
<dbReference type="OrthoDB" id="8552871at2"/>
<evidence type="ECO:0000256" key="3">
    <source>
        <dbReference type="ARBA" id="ARBA00022553"/>
    </source>
</evidence>
<dbReference type="Pfam" id="PF00512">
    <property type="entry name" value="HisKA"/>
    <property type="match status" value="1"/>
</dbReference>
<dbReference type="Gene3D" id="1.10.287.130">
    <property type="match status" value="1"/>
</dbReference>
<dbReference type="SUPFAM" id="SSF55874">
    <property type="entry name" value="ATPase domain of HSP90 chaperone/DNA topoisomerase II/histidine kinase"/>
    <property type="match status" value="1"/>
</dbReference>
<dbReference type="Pfam" id="PF08448">
    <property type="entry name" value="PAS_4"/>
    <property type="match status" value="1"/>
</dbReference>
<dbReference type="PROSITE" id="PS50110">
    <property type="entry name" value="RESPONSE_REGULATORY"/>
    <property type="match status" value="1"/>
</dbReference>
<dbReference type="InterPro" id="IPR011006">
    <property type="entry name" value="CheY-like_superfamily"/>
</dbReference>
<dbReference type="PRINTS" id="PR00344">
    <property type="entry name" value="BCTRLSENSOR"/>
</dbReference>
<dbReference type="SUPFAM" id="SSF47384">
    <property type="entry name" value="Homodimeric domain of signal transducing histidine kinase"/>
    <property type="match status" value="1"/>
</dbReference>
<comment type="function">
    <text evidence="7">Member of the two-component regulatory system BvgS/BvgA. Phosphorylates BvgA via a four-step phosphorelay in response to environmental signals.</text>
</comment>
<dbReference type="SMART" id="SM00448">
    <property type="entry name" value="REC"/>
    <property type="match status" value="1"/>
</dbReference>
<proteinExistence type="predicted"/>
<dbReference type="InterPro" id="IPR005467">
    <property type="entry name" value="His_kinase_dom"/>
</dbReference>
<dbReference type="CDD" id="cd12914">
    <property type="entry name" value="PDC1_DGC_like"/>
    <property type="match status" value="1"/>
</dbReference>
<dbReference type="GO" id="GO:0000155">
    <property type="term" value="F:phosphorelay sensor kinase activity"/>
    <property type="evidence" value="ECO:0007669"/>
    <property type="project" value="InterPro"/>
</dbReference>
<dbReference type="SUPFAM" id="SSF55785">
    <property type="entry name" value="PYP-like sensor domain (PAS domain)"/>
    <property type="match status" value="2"/>
</dbReference>
<sequence>MSAFLRRHEQRLPEVEAFRVSDSQGQVILGKGLTKKGGTSWADRDYFIYHRDHTDQTLQVSKPVFGRVAQKYIVGFGQRYNYPDGRFGGVISAPIPLSHFTHLLAQFTIGPNGTIVLRDADAGLITRSPEVPDKPAGQLGNNVVSPELQKIIRSGVHSSTYFTPASADGFERMVSFSRLSKAPMLFIVGAASEDYLAPWKEEVFKTSIMAFGYFLLSLLSGGFIFRLLNDLEQRKQALAEREVRLKTIIQNEPECIKVVDAEGRLIEMNPAGLAIIQADTLDQVAMQPVLDLIAPEHRPQFAEMHRRVIAGASQKMEFEVVGLQGRRRWLETHAVPMQDNDQVLHLAITRDITQRKQSEAELLQYRHQLEQMVAERTSALLETEARASHIVQSSSDGLYGVDDQGIITFINPAACELLGYSAEQAIGHNSHTLFHHIRSDGTHYPVEECPSHSAMQLGKKIRVDNEVYLHADGHAVPVMYAVHPIMLNGKSTGAVISFVDMSEQRAAAQIREQALIAAENLARVRSEFLANMSHEIRTPLNGVLGFAEIGLRNHHNSDKAHDAFSKIVLSGKRLLGVINDILDFSKIEAGKLSIEEIELDLQDVIGHSIELVRDRADAKGLNLRVVLSPELPRHCLGDPLRIGQVLLNILTNAVKFTEKGDVTLSVSCADQFLVFRIVDTGIGMTETQLGDLFTPFQQADASATRRFGGTGLGLAISKHILELMHGDIRVESRLGAGTLVEFRVPHIPSGEHGAEPGRTDHATSMPLVARPLQGLSFLVAEDEAINQEIIRDNLIEDGARVVIVSNGREAVERIISDGSDAYDIVLMDLQMPEMDGYEATRRIRALAPDLPIIAQTAHAFSEEREKCLAAGMVGHVAKPIDVDALVELVRRHTTGQTCD</sequence>
<feature type="modified residue" description="4-aspartylphosphate" evidence="9">
    <location>
        <position position="828"/>
    </location>
</feature>
<evidence type="ECO:0000259" key="12">
    <source>
        <dbReference type="PROSITE" id="PS50112"/>
    </source>
</evidence>
<dbReference type="PROSITE" id="PS50109">
    <property type="entry name" value="HIS_KIN"/>
    <property type="match status" value="1"/>
</dbReference>
<dbReference type="EMBL" id="SDKK01000013">
    <property type="protein sequence ID" value="TYC55225.1"/>
    <property type="molecule type" value="Genomic_DNA"/>
</dbReference>
<dbReference type="InterPro" id="IPR001789">
    <property type="entry name" value="Sig_transdc_resp-reg_receiver"/>
</dbReference>
<dbReference type="RefSeq" id="WP_148579792.1">
    <property type="nucleotide sequence ID" value="NZ_SDKK01000013.1"/>
</dbReference>
<dbReference type="InterPro" id="IPR000014">
    <property type="entry name" value="PAS"/>
</dbReference>
<dbReference type="InterPro" id="IPR013656">
    <property type="entry name" value="PAS_4"/>
</dbReference>
<evidence type="ECO:0000259" key="10">
    <source>
        <dbReference type="PROSITE" id="PS50109"/>
    </source>
</evidence>
<comment type="caution">
    <text evidence="14">The sequence shown here is derived from an EMBL/GenBank/DDBJ whole genome shotgun (WGS) entry which is preliminary data.</text>
</comment>
<dbReference type="PANTHER" id="PTHR43047:SF64">
    <property type="entry name" value="HISTIDINE KINASE CONTAINING CHEY-HOMOLOGOUS RECEIVER DOMAIN AND PAS DOMAIN-RELATED"/>
    <property type="match status" value="1"/>
</dbReference>
<dbReference type="CDD" id="cd16922">
    <property type="entry name" value="HATPase_EvgS-ArcB-TorS-like"/>
    <property type="match status" value="1"/>
</dbReference>
<dbReference type="FunFam" id="3.30.565.10:FF:000010">
    <property type="entry name" value="Sensor histidine kinase RcsC"/>
    <property type="match status" value="1"/>
</dbReference>
<evidence type="ECO:0000256" key="6">
    <source>
        <dbReference type="ARBA" id="ARBA00023012"/>
    </source>
</evidence>
<dbReference type="InterPro" id="IPR036097">
    <property type="entry name" value="HisK_dim/P_sf"/>
</dbReference>
<evidence type="ECO:0000313" key="15">
    <source>
        <dbReference type="Proteomes" id="UP000389128"/>
    </source>
</evidence>
<protein>
    <recommendedName>
        <fullName evidence="8">Virulence sensor protein BvgS</fullName>
        <ecNumber evidence="2">2.7.13.3</ecNumber>
    </recommendedName>
</protein>
<dbReference type="Pfam" id="PF02518">
    <property type="entry name" value="HATPase_c"/>
    <property type="match status" value="1"/>
</dbReference>
<dbReference type="PANTHER" id="PTHR43047">
    <property type="entry name" value="TWO-COMPONENT HISTIDINE PROTEIN KINASE"/>
    <property type="match status" value="1"/>
</dbReference>
<evidence type="ECO:0000256" key="5">
    <source>
        <dbReference type="ARBA" id="ARBA00022777"/>
    </source>
</evidence>
<dbReference type="InterPro" id="IPR001610">
    <property type="entry name" value="PAC"/>
</dbReference>
<feature type="domain" description="PAS" evidence="12">
    <location>
        <begin position="383"/>
        <end position="435"/>
    </location>
</feature>
<dbReference type="InterPro" id="IPR000700">
    <property type="entry name" value="PAS-assoc_C"/>
</dbReference>
<evidence type="ECO:0000256" key="9">
    <source>
        <dbReference type="PROSITE-ProRule" id="PRU00169"/>
    </source>
</evidence>
<evidence type="ECO:0000256" key="1">
    <source>
        <dbReference type="ARBA" id="ARBA00000085"/>
    </source>
</evidence>
<dbReference type="InterPro" id="IPR003661">
    <property type="entry name" value="HisK_dim/P_dom"/>
</dbReference>
<comment type="catalytic activity">
    <reaction evidence="1">
        <text>ATP + protein L-histidine = ADP + protein N-phospho-L-histidine.</text>
        <dbReference type="EC" id="2.7.13.3"/>
    </reaction>
</comment>
<gene>
    <name evidence="14" type="ORF">ETQ85_14505</name>
</gene>
<dbReference type="InterPro" id="IPR004358">
    <property type="entry name" value="Sig_transdc_His_kin-like_C"/>
</dbReference>
<keyword evidence="3 9" id="KW-0597">Phosphoprotein</keyword>
<dbReference type="CDD" id="cd00130">
    <property type="entry name" value="PAS"/>
    <property type="match status" value="2"/>
</dbReference>
<feature type="domain" description="Response regulatory" evidence="11">
    <location>
        <begin position="776"/>
        <end position="893"/>
    </location>
</feature>
<feature type="domain" description="PAS" evidence="12">
    <location>
        <begin position="241"/>
        <end position="312"/>
    </location>
</feature>
<evidence type="ECO:0000256" key="7">
    <source>
        <dbReference type="ARBA" id="ARBA00058004"/>
    </source>
</evidence>
<dbReference type="Proteomes" id="UP000389128">
    <property type="component" value="Unassembled WGS sequence"/>
</dbReference>
<dbReference type="CDD" id="cd17546">
    <property type="entry name" value="REC_hyHK_CKI1_RcsC-like"/>
    <property type="match status" value="1"/>
</dbReference>
<dbReference type="Gene3D" id="3.30.450.20">
    <property type="entry name" value="PAS domain"/>
    <property type="match status" value="4"/>
</dbReference>
<keyword evidence="4" id="KW-0808">Transferase</keyword>
<evidence type="ECO:0000313" key="14">
    <source>
        <dbReference type="EMBL" id="TYC55225.1"/>
    </source>
</evidence>
<dbReference type="InterPro" id="IPR035965">
    <property type="entry name" value="PAS-like_dom_sf"/>
</dbReference>
<evidence type="ECO:0000259" key="13">
    <source>
        <dbReference type="PROSITE" id="PS50113"/>
    </source>
</evidence>
<dbReference type="SMART" id="SM00388">
    <property type="entry name" value="HisKA"/>
    <property type="match status" value="1"/>
</dbReference>
<feature type="domain" description="Histidine kinase" evidence="10">
    <location>
        <begin position="531"/>
        <end position="748"/>
    </location>
</feature>
<dbReference type="GO" id="GO:0006355">
    <property type="term" value="P:regulation of DNA-templated transcription"/>
    <property type="evidence" value="ECO:0007669"/>
    <property type="project" value="InterPro"/>
</dbReference>
<dbReference type="EC" id="2.7.13.3" evidence="2"/>
<dbReference type="SMART" id="SM00091">
    <property type="entry name" value="PAS"/>
    <property type="match status" value="2"/>
</dbReference>
<keyword evidence="15" id="KW-1185">Reference proteome</keyword>
<dbReference type="SMART" id="SM00086">
    <property type="entry name" value="PAC"/>
    <property type="match status" value="2"/>
</dbReference>
<keyword evidence="6" id="KW-0902">Two-component regulatory system</keyword>
<accession>A0A6C2CPK5</accession>
<feature type="domain" description="PAC" evidence="13">
    <location>
        <begin position="314"/>
        <end position="364"/>
    </location>
</feature>
<reference evidence="14 15" key="1">
    <citation type="submission" date="2019-01" db="EMBL/GenBank/DDBJ databases">
        <title>Zoogloea oleivorans genome sequencing and assembly.</title>
        <authorList>
            <person name="Tancsics A."/>
            <person name="Farkas M."/>
            <person name="Kriszt B."/>
            <person name="Maroti G."/>
            <person name="Horvath B."/>
        </authorList>
    </citation>
    <scope>NUCLEOTIDE SEQUENCE [LARGE SCALE GENOMIC DNA]</scope>
    <source>
        <strain evidence="14 15">Buc</strain>
    </source>
</reference>
<dbReference type="CDD" id="cd12915">
    <property type="entry name" value="PDC2_DGC_like"/>
    <property type="match status" value="1"/>
</dbReference>
<dbReference type="InterPro" id="IPR036890">
    <property type="entry name" value="HATPase_C_sf"/>
</dbReference>
<dbReference type="AlphaFoldDB" id="A0A6C2CPK5"/>
<keyword evidence="5" id="KW-0418">Kinase</keyword>
<evidence type="ECO:0000256" key="2">
    <source>
        <dbReference type="ARBA" id="ARBA00012438"/>
    </source>
</evidence>
<name>A0A6C2CPK5_9RHOO</name>
<dbReference type="Pfam" id="PF00072">
    <property type="entry name" value="Response_reg"/>
    <property type="match status" value="1"/>
</dbReference>
<dbReference type="PROSITE" id="PS50112">
    <property type="entry name" value="PAS"/>
    <property type="match status" value="2"/>
</dbReference>
<evidence type="ECO:0000256" key="8">
    <source>
        <dbReference type="ARBA" id="ARBA00070152"/>
    </source>
</evidence>
<dbReference type="NCBIfam" id="TIGR00229">
    <property type="entry name" value="sensory_box"/>
    <property type="match status" value="2"/>
</dbReference>
<dbReference type="CDD" id="cd00082">
    <property type="entry name" value="HisKA"/>
    <property type="match status" value="1"/>
</dbReference>
<dbReference type="SUPFAM" id="SSF52172">
    <property type="entry name" value="CheY-like"/>
    <property type="match status" value="1"/>
</dbReference>
<dbReference type="Gene3D" id="3.30.565.10">
    <property type="entry name" value="Histidine kinase-like ATPase, C-terminal domain"/>
    <property type="match status" value="1"/>
</dbReference>
<dbReference type="SMART" id="SM00387">
    <property type="entry name" value="HATPase_c"/>
    <property type="match status" value="1"/>
</dbReference>
<evidence type="ECO:0000256" key="4">
    <source>
        <dbReference type="ARBA" id="ARBA00022679"/>
    </source>
</evidence>
<evidence type="ECO:0000259" key="11">
    <source>
        <dbReference type="PROSITE" id="PS50110"/>
    </source>
</evidence>
<dbReference type="PROSITE" id="PS50113">
    <property type="entry name" value="PAC"/>
    <property type="match status" value="1"/>
</dbReference>
<organism evidence="14 15">
    <name type="scientific">Zoogloea oleivorans</name>
    <dbReference type="NCBI Taxonomy" id="1552750"/>
    <lineage>
        <taxon>Bacteria</taxon>
        <taxon>Pseudomonadati</taxon>
        <taxon>Pseudomonadota</taxon>
        <taxon>Betaproteobacteria</taxon>
        <taxon>Rhodocyclales</taxon>
        <taxon>Zoogloeaceae</taxon>
        <taxon>Zoogloea</taxon>
    </lineage>
</organism>